<evidence type="ECO:0000256" key="3">
    <source>
        <dbReference type="ARBA" id="ARBA00017951"/>
    </source>
</evidence>
<comment type="caution">
    <text evidence="11">The sequence shown here is derived from an EMBL/GenBank/DDBJ whole genome shotgun (WGS) entry which is preliminary data.</text>
</comment>
<evidence type="ECO:0000256" key="5">
    <source>
        <dbReference type="ARBA" id="ARBA00022824"/>
    </source>
</evidence>
<reference evidence="11 12" key="1">
    <citation type="submission" date="2023-11" db="EMBL/GenBank/DDBJ databases">
        <authorList>
            <person name="Okamura Y."/>
        </authorList>
    </citation>
    <scope>NUCLEOTIDE SEQUENCE [LARGE SCALE GENOMIC DNA]</scope>
</reference>
<evidence type="ECO:0000256" key="1">
    <source>
        <dbReference type="ARBA" id="ARBA00004477"/>
    </source>
</evidence>
<evidence type="ECO:0000256" key="9">
    <source>
        <dbReference type="ARBA" id="ARBA00033006"/>
    </source>
</evidence>
<dbReference type="PANTHER" id="PTHR42650">
    <property type="entry name" value="TAIL-ANCHORED PROTEIN INSERTION RECEPTOR WRB"/>
    <property type="match status" value="1"/>
</dbReference>
<keyword evidence="5" id="KW-0256">Endoplasmic reticulum</keyword>
<sequence length="169" mass="19208">MLEVLNGFLLVYFLILCTLSALVPVLVKPIAACFSRSSYEERKLWDEILTIKAEQRQISMKDEFAAYSKLQRKINKLEVVLKEKTQSRLNKTSAAKGTIHVVFQAVIAITIIVSVIFYRREPIVALKGDLFPFSTFLKYPSDTPNAISTHMWVIMSNVSLRTLLKPIVS</sequence>
<proteinExistence type="inferred from homology"/>
<name>A0AAV1K313_9NEOP</name>
<keyword evidence="4 10" id="KW-0812">Transmembrane</keyword>
<dbReference type="PANTHER" id="PTHR42650:SF1">
    <property type="entry name" value="GUIDED ENTRY OF TAIL-ANCHORED PROTEINS FACTOR 1"/>
    <property type="match status" value="1"/>
</dbReference>
<dbReference type="AlphaFoldDB" id="A0AAV1K313"/>
<comment type="similarity">
    <text evidence="2">Belongs to the WRB/GET1 family.</text>
</comment>
<organism evidence="11 12">
    <name type="scientific">Leptosia nina</name>
    <dbReference type="NCBI Taxonomy" id="320188"/>
    <lineage>
        <taxon>Eukaryota</taxon>
        <taxon>Metazoa</taxon>
        <taxon>Ecdysozoa</taxon>
        <taxon>Arthropoda</taxon>
        <taxon>Hexapoda</taxon>
        <taxon>Insecta</taxon>
        <taxon>Pterygota</taxon>
        <taxon>Neoptera</taxon>
        <taxon>Endopterygota</taxon>
        <taxon>Lepidoptera</taxon>
        <taxon>Glossata</taxon>
        <taxon>Ditrysia</taxon>
        <taxon>Papilionoidea</taxon>
        <taxon>Pieridae</taxon>
        <taxon>Pierinae</taxon>
        <taxon>Leptosia</taxon>
    </lineage>
</organism>
<evidence type="ECO:0000256" key="4">
    <source>
        <dbReference type="ARBA" id="ARBA00022692"/>
    </source>
</evidence>
<comment type="subcellular location">
    <subcellularLocation>
        <location evidence="1">Endoplasmic reticulum membrane</location>
        <topology evidence="1">Multi-pass membrane protein</topology>
    </subcellularLocation>
</comment>
<dbReference type="InterPro" id="IPR028945">
    <property type="entry name" value="Get1"/>
</dbReference>
<dbReference type="GO" id="GO:0043495">
    <property type="term" value="F:protein-membrane adaptor activity"/>
    <property type="evidence" value="ECO:0007669"/>
    <property type="project" value="TreeGrafter"/>
</dbReference>
<keyword evidence="7 10" id="KW-0472">Membrane</keyword>
<evidence type="ECO:0000256" key="8">
    <source>
        <dbReference type="ARBA" id="ARBA00032437"/>
    </source>
</evidence>
<dbReference type="EMBL" id="CAVLEF010000280">
    <property type="protein sequence ID" value="CAK1555888.1"/>
    <property type="molecule type" value="Genomic_DNA"/>
</dbReference>
<keyword evidence="12" id="KW-1185">Reference proteome</keyword>
<evidence type="ECO:0000256" key="6">
    <source>
        <dbReference type="ARBA" id="ARBA00022989"/>
    </source>
</evidence>
<feature type="transmembrane region" description="Helical" evidence="10">
    <location>
        <begin position="97"/>
        <end position="118"/>
    </location>
</feature>
<gene>
    <name evidence="11" type="ORF">LNINA_LOCUS14673</name>
</gene>
<dbReference type="Gene3D" id="1.10.287.660">
    <property type="entry name" value="Helix hairpin bin"/>
    <property type="match status" value="1"/>
</dbReference>
<evidence type="ECO:0000256" key="10">
    <source>
        <dbReference type="SAM" id="Phobius"/>
    </source>
</evidence>
<evidence type="ECO:0000256" key="2">
    <source>
        <dbReference type="ARBA" id="ARBA00010799"/>
    </source>
</evidence>
<dbReference type="Proteomes" id="UP001497472">
    <property type="component" value="Unassembled WGS sequence"/>
</dbReference>
<accession>A0AAV1K313</accession>
<protein>
    <recommendedName>
        <fullName evidence="3">Guided entry of tail-anchored proteins factor 1</fullName>
    </recommendedName>
    <alternativeName>
        <fullName evidence="8">Tail-anchored protein insertion receptor WRB</fullName>
    </alternativeName>
    <alternativeName>
        <fullName evidence="9">Tryptophan-rich basic protein</fullName>
    </alternativeName>
</protein>
<dbReference type="Pfam" id="PF04420">
    <property type="entry name" value="CHD5"/>
    <property type="match status" value="1"/>
</dbReference>
<dbReference type="GO" id="GO:0005789">
    <property type="term" value="C:endoplasmic reticulum membrane"/>
    <property type="evidence" value="ECO:0007669"/>
    <property type="project" value="UniProtKB-SubCell"/>
</dbReference>
<feature type="transmembrane region" description="Helical" evidence="10">
    <location>
        <begin position="6"/>
        <end position="27"/>
    </location>
</feature>
<evidence type="ECO:0000256" key="7">
    <source>
        <dbReference type="ARBA" id="ARBA00023136"/>
    </source>
</evidence>
<dbReference type="GO" id="GO:0071816">
    <property type="term" value="P:tail-anchored membrane protein insertion into ER membrane"/>
    <property type="evidence" value="ECO:0007669"/>
    <property type="project" value="InterPro"/>
</dbReference>
<dbReference type="GO" id="GO:0043529">
    <property type="term" value="C:GET complex"/>
    <property type="evidence" value="ECO:0007669"/>
    <property type="project" value="TreeGrafter"/>
</dbReference>
<evidence type="ECO:0000313" key="12">
    <source>
        <dbReference type="Proteomes" id="UP001497472"/>
    </source>
</evidence>
<dbReference type="InterPro" id="IPR029012">
    <property type="entry name" value="Helix_hairpin_bin_sf"/>
</dbReference>
<evidence type="ECO:0000313" key="11">
    <source>
        <dbReference type="EMBL" id="CAK1555888.1"/>
    </source>
</evidence>
<keyword evidence="6 10" id="KW-1133">Transmembrane helix</keyword>